<dbReference type="PROSITE" id="PS00862">
    <property type="entry name" value="OX2_COVAL_FAD"/>
    <property type="match status" value="1"/>
</dbReference>
<feature type="domain" description="FAD-binding PCMH-type" evidence="6">
    <location>
        <begin position="67"/>
        <end position="241"/>
    </location>
</feature>
<dbReference type="GO" id="GO:0071949">
    <property type="term" value="F:FAD binding"/>
    <property type="evidence" value="ECO:0007669"/>
    <property type="project" value="InterPro"/>
</dbReference>
<dbReference type="SUPFAM" id="SSF55103">
    <property type="entry name" value="FAD-linked oxidases, C-terminal domain"/>
    <property type="match status" value="1"/>
</dbReference>
<evidence type="ECO:0000256" key="5">
    <source>
        <dbReference type="SAM" id="SignalP"/>
    </source>
</evidence>
<accession>A0AAE0NGF3</accession>
<evidence type="ECO:0000259" key="6">
    <source>
        <dbReference type="PROSITE" id="PS51387"/>
    </source>
</evidence>
<reference evidence="7" key="2">
    <citation type="submission" date="2023-06" db="EMBL/GenBank/DDBJ databases">
        <authorList>
            <consortium name="Lawrence Berkeley National Laboratory"/>
            <person name="Haridas S."/>
            <person name="Hensen N."/>
            <person name="Bonometti L."/>
            <person name="Westerberg I."/>
            <person name="Brannstrom I.O."/>
            <person name="Guillou S."/>
            <person name="Cros-Aarteil S."/>
            <person name="Calhoun S."/>
            <person name="Kuo A."/>
            <person name="Mondo S."/>
            <person name="Pangilinan J."/>
            <person name="Riley R."/>
            <person name="LaButti K."/>
            <person name="Andreopoulos B."/>
            <person name="Lipzen A."/>
            <person name="Chen C."/>
            <person name="Yanf M."/>
            <person name="Daum C."/>
            <person name="Ng V."/>
            <person name="Clum A."/>
            <person name="Steindorff A."/>
            <person name="Ohm R."/>
            <person name="Martin F."/>
            <person name="Silar P."/>
            <person name="Natvig D."/>
            <person name="Lalanne C."/>
            <person name="Gautier V."/>
            <person name="Ament-velasquez S.L."/>
            <person name="Kruys A."/>
            <person name="Hutchinson M.I."/>
            <person name="Powell A.J."/>
            <person name="Barry K."/>
            <person name="Miller A.N."/>
            <person name="Grigoriev I.V."/>
            <person name="Debuchy R."/>
            <person name="Gladieux P."/>
            <person name="Thoren M.H."/>
            <person name="Johannesson H."/>
        </authorList>
    </citation>
    <scope>NUCLEOTIDE SEQUENCE</scope>
    <source>
        <strain evidence="7">CBS 232.78</strain>
    </source>
</reference>
<evidence type="ECO:0000256" key="4">
    <source>
        <dbReference type="ARBA" id="ARBA00023002"/>
    </source>
</evidence>
<keyword evidence="5" id="KW-0732">Signal</keyword>
<protein>
    <recommendedName>
        <fullName evidence="6">FAD-binding PCMH-type domain-containing protein</fullName>
    </recommendedName>
</protein>
<feature type="chain" id="PRO_5042286637" description="FAD-binding PCMH-type domain-containing protein" evidence="5">
    <location>
        <begin position="21"/>
        <end position="512"/>
    </location>
</feature>
<dbReference type="Gene3D" id="3.30.465.10">
    <property type="match status" value="1"/>
</dbReference>
<organism evidence="7 8">
    <name type="scientific">Podospora didyma</name>
    <dbReference type="NCBI Taxonomy" id="330526"/>
    <lineage>
        <taxon>Eukaryota</taxon>
        <taxon>Fungi</taxon>
        <taxon>Dikarya</taxon>
        <taxon>Ascomycota</taxon>
        <taxon>Pezizomycotina</taxon>
        <taxon>Sordariomycetes</taxon>
        <taxon>Sordariomycetidae</taxon>
        <taxon>Sordariales</taxon>
        <taxon>Podosporaceae</taxon>
        <taxon>Podospora</taxon>
    </lineage>
</organism>
<dbReference type="InterPro" id="IPR016169">
    <property type="entry name" value="FAD-bd_PCMH_sub2"/>
</dbReference>
<proteinExistence type="inferred from homology"/>
<sequence length="512" mass="54568">MSSTTLKTVLSLALAATVAALPPSSPKSLGWGYPGKEFTDCLKAKNVTFRVQSDPEYAALALTYNERLQYKPAVIGTPFSVQEVIDSVKCAAKCKIPIQPKSGGHSYASYSTGGRDGIFMIFLENFHDVKLDTTTNIAAVGGGVRLGNLAQGIYDQGKRALGHGTCPGVGIGGHFTHGGYGYSSRALGLAIDQIVALDVVLANGTAVHASETSHPDVYYAMRGAADAFGIVTTFYLQTSPAPEEVVNFSYSFPNALASVGSAVSALEGLQAFSLNASVVDGRLGVGLYVDSGPAFLVRGTWFGSLADFNASIAPALLSAIPSAPASITVDRTDWITSLIQLGGAPNLTVPLYGYNARDNFFAKSVTTTMAFPDNALRSFFQYIVDKGLNGKAPVSWFSIINLYGGPGSVIPTHNENFAAYSGHDDLWVIQNYGFVPQNQIYPDAGIGFINGLNDAMTDKLTEFGAYLNYVDPTYSAAESYKLYYGAELYNRLRKLKAAIDPLNLFSNPQSIR</sequence>
<dbReference type="InterPro" id="IPR036318">
    <property type="entry name" value="FAD-bd_PCMH-like_sf"/>
</dbReference>
<evidence type="ECO:0000256" key="1">
    <source>
        <dbReference type="ARBA" id="ARBA00005466"/>
    </source>
</evidence>
<evidence type="ECO:0000313" key="8">
    <source>
        <dbReference type="Proteomes" id="UP001285441"/>
    </source>
</evidence>
<dbReference type="Proteomes" id="UP001285441">
    <property type="component" value="Unassembled WGS sequence"/>
</dbReference>
<evidence type="ECO:0000256" key="2">
    <source>
        <dbReference type="ARBA" id="ARBA00022630"/>
    </source>
</evidence>
<dbReference type="PANTHER" id="PTHR42973:SF15">
    <property type="entry name" value="FAD-BINDING PCMH-TYPE DOMAIN-CONTAINING PROTEIN"/>
    <property type="match status" value="1"/>
</dbReference>
<gene>
    <name evidence="7" type="ORF">B0H63DRAFT_560804</name>
</gene>
<comment type="caution">
    <text evidence="7">The sequence shown here is derived from an EMBL/GenBank/DDBJ whole genome shotgun (WGS) entry which is preliminary data.</text>
</comment>
<dbReference type="SUPFAM" id="SSF56176">
    <property type="entry name" value="FAD-binding/transporter-associated domain-like"/>
    <property type="match status" value="1"/>
</dbReference>
<reference evidence="7" key="1">
    <citation type="journal article" date="2023" name="Mol. Phylogenet. Evol.">
        <title>Genome-scale phylogeny and comparative genomics of the fungal order Sordariales.</title>
        <authorList>
            <person name="Hensen N."/>
            <person name="Bonometti L."/>
            <person name="Westerberg I."/>
            <person name="Brannstrom I.O."/>
            <person name="Guillou S."/>
            <person name="Cros-Aarteil S."/>
            <person name="Calhoun S."/>
            <person name="Haridas S."/>
            <person name="Kuo A."/>
            <person name="Mondo S."/>
            <person name="Pangilinan J."/>
            <person name="Riley R."/>
            <person name="LaButti K."/>
            <person name="Andreopoulos B."/>
            <person name="Lipzen A."/>
            <person name="Chen C."/>
            <person name="Yan M."/>
            <person name="Daum C."/>
            <person name="Ng V."/>
            <person name="Clum A."/>
            <person name="Steindorff A."/>
            <person name="Ohm R.A."/>
            <person name="Martin F."/>
            <person name="Silar P."/>
            <person name="Natvig D.O."/>
            <person name="Lalanne C."/>
            <person name="Gautier V."/>
            <person name="Ament-Velasquez S.L."/>
            <person name="Kruys A."/>
            <person name="Hutchinson M.I."/>
            <person name="Powell A.J."/>
            <person name="Barry K."/>
            <person name="Miller A.N."/>
            <person name="Grigoriev I.V."/>
            <person name="Debuchy R."/>
            <person name="Gladieux P."/>
            <person name="Hiltunen Thoren M."/>
            <person name="Johannesson H."/>
        </authorList>
    </citation>
    <scope>NUCLEOTIDE SEQUENCE</scope>
    <source>
        <strain evidence="7">CBS 232.78</strain>
    </source>
</reference>
<dbReference type="InterPro" id="IPR016164">
    <property type="entry name" value="FAD-linked_Oxase-like_C"/>
</dbReference>
<dbReference type="Pfam" id="PF01565">
    <property type="entry name" value="FAD_binding_4"/>
    <property type="match status" value="1"/>
</dbReference>
<dbReference type="PANTHER" id="PTHR42973">
    <property type="entry name" value="BINDING OXIDOREDUCTASE, PUTATIVE (AFU_ORTHOLOGUE AFUA_1G17690)-RELATED"/>
    <property type="match status" value="1"/>
</dbReference>
<keyword evidence="4" id="KW-0560">Oxidoreductase</keyword>
<dbReference type="Gene3D" id="3.40.462.20">
    <property type="match status" value="1"/>
</dbReference>
<keyword evidence="2" id="KW-0285">Flavoprotein</keyword>
<name>A0AAE0NGF3_9PEZI</name>
<feature type="signal peptide" evidence="5">
    <location>
        <begin position="1"/>
        <end position="20"/>
    </location>
</feature>
<evidence type="ECO:0000256" key="3">
    <source>
        <dbReference type="ARBA" id="ARBA00022827"/>
    </source>
</evidence>
<dbReference type="InterPro" id="IPR006094">
    <property type="entry name" value="Oxid_FAD_bind_N"/>
</dbReference>
<evidence type="ECO:0000313" key="7">
    <source>
        <dbReference type="EMBL" id="KAK3381019.1"/>
    </source>
</evidence>
<dbReference type="AlphaFoldDB" id="A0AAE0NGF3"/>
<keyword evidence="3" id="KW-0274">FAD</keyword>
<dbReference type="InterPro" id="IPR012951">
    <property type="entry name" value="BBE"/>
</dbReference>
<dbReference type="GO" id="GO:0016491">
    <property type="term" value="F:oxidoreductase activity"/>
    <property type="evidence" value="ECO:0007669"/>
    <property type="project" value="UniProtKB-KW"/>
</dbReference>
<dbReference type="EMBL" id="JAULSW010000005">
    <property type="protein sequence ID" value="KAK3381019.1"/>
    <property type="molecule type" value="Genomic_DNA"/>
</dbReference>
<comment type="similarity">
    <text evidence="1">Belongs to the oxygen-dependent FAD-linked oxidoreductase family.</text>
</comment>
<dbReference type="InterPro" id="IPR016166">
    <property type="entry name" value="FAD-bd_PCMH"/>
</dbReference>
<keyword evidence="8" id="KW-1185">Reference proteome</keyword>
<dbReference type="InterPro" id="IPR050416">
    <property type="entry name" value="FAD-linked_Oxidoreductase"/>
</dbReference>
<dbReference type="PROSITE" id="PS51387">
    <property type="entry name" value="FAD_PCMH"/>
    <property type="match status" value="1"/>
</dbReference>
<dbReference type="Pfam" id="PF08031">
    <property type="entry name" value="BBE"/>
    <property type="match status" value="1"/>
</dbReference>
<dbReference type="InterPro" id="IPR006093">
    <property type="entry name" value="Oxy_OxRdtase_FAD_BS"/>
</dbReference>